<keyword evidence="3" id="KW-1185">Reference proteome</keyword>
<evidence type="ECO:0000256" key="1">
    <source>
        <dbReference type="SAM" id="MobiDB-lite"/>
    </source>
</evidence>
<name>A0A4U0WA71_9PEZI</name>
<dbReference type="AlphaFoldDB" id="A0A4U0WA71"/>
<accession>A0A4U0WA71</accession>
<comment type="caution">
    <text evidence="2">The sequence shown here is derived from an EMBL/GenBank/DDBJ whole genome shotgun (WGS) entry which is preliminary data.</text>
</comment>
<feature type="region of interest" description="Disordered" evidence="1">
    <location>
        <begin position="1"/>
        <end position="74"/>
    </location>
</feature>
<gene>
    <name evidence="2" type="ORF">B0A55_12587</name>
</gene>
<organism evidence="2 3">
    <name type="scientific">Friedmanniomyces simplex</name>
    <dbReference type="NCBI Taxonomy" id="329884"/>
    <lineage>
        <taxon>Eukaryota</taxon>
        <taxon>Fungi</taxon>
        <taxon>Dikarya</taxon>
        <taxon>Ascomycota</taxon>
        <taxon>Pezizomycotina</taxon>
        <taxon>Dothideomycetes</taxon>
        <taxon>Dothideomycetidae</taxon>
        <taxon>Mycosphaerellales</taxon>
        <taxon>Teratosphaeriaceae</taxon>
        <taxon>Friedmanniomyces</taxon>
    </lineage>
</organism>
<sequence>MTLPSLHPRQSLRRLRTAFNPSSPSFQSSSPTTSPSTTTSPPPTSPLSPQVTNRSTSTSTSSSSSASSSAFSPPVAAAFPRRFTNFSHRNLSASSLVAGGERVTSTTTAGRAIRRKRSLAELEREEERGVDGALVGLVEPRPWGGPALGGIEEVLEGGL</sequence>
<evidence type="ECO:0000313" key="2">
    <source>
        <dbReference type="EMBL" id="TKA58616.1"/>
    </source>
</evidence>
<reference evidence="2 3" key="1">
    <citation type="submission" date="2017-03" db="EMBL/GenBank/DDBJ databases">
        <title>Genomes of endolithic fungi from Antarctica.</title>
        <authorList>
            <person name="Coleine C."/>
            <person name="Masonjones S."/>
            <person name="Stajich J.E."/>
        </authorList>
    </citation>
    <scope>NUCLEOTIDE SEQUENCE [LARGE SCALE GENOMIC DNA]</scope>
    <source>
        <strain evidence="2 3">CCFEE 5184</strain>
    </source>
</reference>
<feature type="compositionally biased region" description="Low complexity" evidence="1">
    <location>
        <begin position="21"/>
        <end position="39"/>
    </location>
</feature>
<feature type="compositionally biased region" description="Low complexity" evidence="1">
    <location>
        <begin position="54"/>
        <end position="74"/>
    </location>
</feature>
<protein>
    <submittedName>
        <fullName evidence="2">Uncharacterized protein</fullName>
    </submittedName>
</protein>
<dbReference type="Proteomes" id="UP000309340">
    <property type="component" value="Unassembled WGS sequence"/>
</dbReference>
<dbReference type="EMBL" id="NAJQ01001468">
    <property type="protein sequence ID" value="TKA58616.1"/>
    <property type="molecule type" value="Genomic_DNA"/>
</dbReference>
<evidence type="ECO:0000313" key="3">
    <source>
        <dbReference type="Proteomes" id="UP000309340"/>
    </source>
</evidence>
<proteinExistence type="predicted"/>